<dbReference type="PANTHER" id="PTHR43546">
    <property type="entry name" value="UPF0173 METAL-DEPENDENT HYDROLASE MJ1163-RELATED"/>
    <property type="match status" value="1"/>
</dbReference>
<dbReference type="AlphaFoldDB" id="G5HAS6"/>
<evidence type="ECO:0000313" key="1">
    <source>
        <dbReference type="EMBL" id="EHB91692.1"/>
    </source>
</evidence>
<dbReference type="HOGENOM" id="CLU_070010_0_1_10"/>
<sequence length="224" mass="25068">MTLTGKITIMKRYNTAAGPLDIEILGHSSVIMHWNGQVIHIDPYSEEADYSEQPKADLILVTHHHSDHFDPDAIAEIRKKDTVVISTEKVAHALEGVTVLHNGERTTWNGITIRATPAYNIVNMRAPGEPFHIPGEGNGYVMEIDPLRIYIAGDTELIPEMSGLEAIDIAFLPKDVPYTMNDSMFIEAARVIRPKILLPYHCPKPRIDRTMLRNALPGMTIPEE</sequence>
<protein>
    <recommendedName>
        <fullName evidence="3">Metallo-beta-lactamase domain-containing protein</fullName>
    </recommendedName>
</protein>
<dbReference type="Gene3D" id="3.60.15.10">
    <property type="entry name" value="Ribonuclease Z/Hydroxyacylglutathione hydrolase-like"/>
    <property type="match status" value="1"/>
</dbReference>
<comment type="caution">
    <text evidence="1">The sequence shown here is derived from an EMBL/GenBank/DDBJ whole genome shotgun (WGS) entry which is preliminary data.</text>
</comment>
<dbReference type="Pfam" id="PF13483">
    <property type="entry name" value="Lactamase_B_3"/>
    <property type="match status" value="1"/>
</dbReference>
<evidence type="ECO:0000313" key="2">
    <source>
        <dbReference type="Proteomes" id="UP000006008"/>
    </source>
</evidence>
<keyword evidence="2" id="KW-1185">Reference proteome</keyword>
<dbReference type="PATRIC" id="fig|742725.3.peg.1836"/>
<reference evidence="1 2" key="1">
    <citation type="submission" date="2011-08" db="EMBL/GenBank/DDBJ databases">
        <title>The Genome Sequence of Alistipes indistinctus YIT 12060.</title>
        <authorList>
            <consortium name="The Broad Institute Genome Sequencing Platform"/>
            <person name="Earl A."/>
            <person name="Ward D."/>
            <person name="Feldgarden M."/>
            <person name="Gevers D."/>
            <person name="Morotomi M."/>
            <person name="Young S.K."/>
            <person name="Zeng Q."/>
            <person name="Gargeya S."/>
            <person name="Fitzgerald M."/>
            <person name="Haas B."/>
            <person name="Abouelleil A."/>
            <person name="Alvarado L."/>
            <person name="Arachchi H.M."/>
            <person name="Berlin A."/>
            <person name="Brown A."/>
            <person name="Chapman S.B."/>
            <person name="Chen Z."/>
            <person name="Dunbar C."/>
            <person name="Freedman E."/>
            <person name="Gearin G."/>
            <person name="Gellesch M."/>
            <person name="Goldberg J."/>
            <person name="Griggs A."/>
            <person name="Gujja S."/>
            <person name="Heiman D."/>
            <person name="Howarth C."/>
            <person name="Larson L."/>
            <person name="Lui A."/>
            <person name="MacDonald P.J.P."/>
            <person name="Montmayeur A."/>
            <person name="Murphy C."/>
            <person name="Neiman D."/>
            <person name="Pearson M."/>
            <person name="Priest M."/>
            <person name="Roberts A."/>
            <person name="Saif S."/>
            <person name="Shea T."/>
            <person name="Shenoy N."/>
            <person name="Sisk P."/>
            <person name="Stolte C."/>
            <person name="Sykes S."/>
            <person name="Wortman J."/>
            <person name="Nusbaum C."/>
            <person name="Birren B."/>
        </authorList>
    </citation>
    <scope>NUCLEOTIDE SEQUENCE [LARGE SCALE GENOMIC DNA]</scope>
    <source>
        <strain evidence="1 2">YIT 12060</strain>
    </source>
</reference>
<dbReference type="InterPro" id="IPR050114">
    <property type="entry name" value="UPF0173_UPF0282_UlaG_hydrolase"/>
</dbReference>
<dbReference type="SUPFAM" id="SSF56281">
    <property type="entry name" value="Metallo-hydrolase/oxidoreductase"/>
    <property type="match status" value="1"/>
</dbReference>
<name>G5HAS6_9BACT</name>
<dbReference type="Proteomes" id="UP000006008">
    <property type="component" value="Unassembled WGS sequence"/>
</dbReference>
<evidence type="ECO:0008006" key="3">
    <source>
        <dbReference type="Google" id="ProtNLM"/>
    </source>
</evidence>
<dbReference type="PANTHER" id="PTHR43546:SF3">
    <property type="entry name" value="UPF0173 METAL-DEPENDENT HYDROLASE MJ1163"/>
    <property type="match status" value="1"/>
</dbReference>
<dbReference type="eggNOG" id="COG2220">
    <property type="taxonomic scope" value="Bacteria"/>
</dbReference>
<dbReference type="STRING" id="742725.HMPREF9450_01741"/>
<organism evidence="1 2">
    <name type="scientific">Alistipes indistinctus YIT 12060</name>
    <dbReference type="NCBI Taxonomy" id="742725"/>
    <lineage>
        <taxon>Bacteria</taxon>
        <taxon>Pseudomonadati</taxon>
        <taxon>Bacteroidota</taxon>
        <taxon>Bacteroidia</taxon>
        <taxon>Bacteroidales</taxon>
        <taxon>Rikenellaceae</taxon>
        <taxon>Alistipes</taxon>
    </lineage>
</organism>
<accession>G5HAS6</accession>
<proteinExistence type="predicted"/>
<dbReference type="InterPro" id="IPR036866">
    <property type="entry name" value="RibonucZ/Hydroxyglut_hydro"/>
</dbReference>
<gene>
    <name evidence="1" type="ORF">HMPREF9450_01741</name>
</gene>
<dbReference type="EMBL" id="ADLD01000013">
    <property type="protein sequence ID" value="EHB91692.1"/>
    <property type="molecule type" value="Genomic_DNA"/>
</dbReference>